<comment type="caution">
    <text evidence="3">The sequence shown here is derived from an EMBL/GenBank/DDBJ whole genome shotgun (WGS) entry which is preliminary data.</text>
</comment>
<dbReference type="EMBL" id="JAAGRN010000007">
    <property type="protein sequence ID" value="NDY83726.1"/>
    <property type="molecule type" value="Genomic_DNA"/>
</dbReference>
<dbReference type="AlphaFoldDB" id="A0A6B2QYP6"/>
<dbReference type="Gene3D" id="2.60.40.60">
    <property type="entry name" value="Cadherins"/>
    <property type="match status" value="1"/>
</dbReference>
<dbReference type="CDD" id="cd11304">
    <property type="entry name" value="Cadherin_repeat"/>
    <property type="match status" value="1"/>
</dbReference>
<dbReference type="InterPro" id="IPR018247">
    <property type="entry name" value="EF_Hand_1_Ca_BS"/>
</dbReference>
<dbReference type="Pfam" id="PF00028">
    <property type="entry name" value="Cadherin"/>
    <property type="match status" value="1"/>
</dbReference>
<reference evidence="3" key="1">
    <citation type="submission" date="2020-02" db="EMBL/GenBank/DDBJ databases">
        <authorList>
            <person name="Chen W.-M."/>
        </authorList>
    </citation>
    <scope>NUCLEOTIDE SEQUENCE</scope>
    <source>
        <strain evidence="3">NBD-18</strain>
    </source>
</reference>
<dbReference type="PROSITE" id="PS50268">
    <property type="entry name" value="CADHERIN_2"/>
    <property type="match status" value="1"/>
</dbReference>
<feature type="domain" description="Cadherin" evidence="2">
    <location>
        <begin position="50"/>
        <end position="154"/>
    </location>
</feature>
<dbReference type="GO" id="GO:0005509">
    <property type="term" value="F:calcium ion binding"/>
    <property type="evidence" value="ECO:0007669"/>
    <property type="project" value="InterPro"/>
</dbReference>
<proteinExistence type="predicted"/>
<sequence>TFKASPNYEAPADSGGNNVYDIVVSASDGTNITTQAVAITVTNANEAPTFTSGATASVEENVSTSTVVYTAVASDVDQGATLTYSLSGTDADKFNINTSTGEVTFKASPNYEAPADSGGNNVYDIVVSASDGTNITTQAVAITVTDVSEVIPGSTFTATSTANETFTGTYGVDTFNFANGTSSFTIGGSGNSGTITGYDTIVGYQSSNGLPGSADILNLPTNTVSVMADINKGNFSDSILTINGAKVQSHSVNSGVITFVTGNNDATLGNPVVVDSTAKLAAVVQYLNKNDIGNAGTTAIFKANIGDGDSTFVYTQPTKNAGGQLYYLKAFADPTNLLTSNTFTTNKTIYATPISFDMDGNGVHYLDQSFGVTYDYNKDGIAESTAWVGQGDGLLANLDENGKINIVFSTEDGETDLEGLAKVYDINKDGVFDSKDAAFSQFGVWQDSDSNGTVAGGEFKSLAEVGITSISLQSSGETTEAANGDVIIYGHTTYTMADGKTYLAEDVAFATSQNLTDETTAGLVNPNETQSAHSVVSMDQTSMTCVLEPAISSSEPLYLELGGVTYTIEPNQETTINPQTVVVDTSYHVGDPAPLVAGAWTEVVVSSAAVDAPLVATAWTDVVDGATDVAAQTGVSATSDPVVAADPIVTSSSEPQVDPTLSNPIIHNP</sequence>
<dbReference type="PANTHER" id="PTHR39431:SF1">
    <property type="entry name" value="FRPA_C-RELATED PROTEIN"/>
    <property type="match status" value="1"/>
</dbReference>
<dbReference type="PANTHER" id="PTHR39431">
    <property type="entry name" value="FRPA/C-RELATED PROTEIN"/>
    <property type="match status" value="1"/>
</dbReference>
<feature type="region of interest" description="Disordered" evidence="1">
    <location>
        <begin position="648"/>
        <end position="669"/>
    </location>
</feature>
<name>A0A6B2QYP6_9BURK</name>
<feature type="non-terminal residue" evidence="3">
    <location>
        <position position="1"/>
    </location>
</feature>
<protein>
    <submittedName>
        <fullName evidence="3">Cadherin repeat domain-containing protein</fullName>
    </submittedName>
</protein>
<dbReference type="PROSITE" id="PS00018">
    <property type="entry name" value="EF_HAND_1"/>
    <property type="match status" value="1"/>
</dbReference>
<dbReference type="RefSeq" id="WP_163655229.1">
    <property type="nucleotide sequence ID" value="NZ_JAAGRN010000007.1"/>
</dbReference>
<feature type="compositionally biased region" description="Polar residues" evidence="1">
    <location>
        <begin position="649"/>
        <end position="669"/>
    </location>
</feature>
<dbReference type="InterPro" id="IPR015919">
    <property type="entry name" value="Cadherin-like_sf"/>
</dbReference>
<dbReference type="GO" id="GO:0016020">
    <property type="term" value="C:membrane"/>
    <property type="evidence" value="ECO:0007669"/>
    <property type="project" value="InterPro"/>
</dbReference>
<accession>A0A6B2QYP6</accession>
<organism evidence="3">
    <name type="scientific">Sheuella amnicola</name>
    <dbReference type="NCBI Taxonomy" id="2707330"/>
    <lineage>
        <taxon>Bacteria</taxon>
        <taxon>Pseudomonadati</taxon>
        <taxon>Pseudomonadota</taxon>
        <taxon>Betaproteobacteria</taxon>
        <taxon>Burkholderiales</taxon>
        <taxon>Alcaligenaceae</taxon>
        <taxon>Sheuella</taxon>
    </lineage>
</organism>
<evidence type="ECO:0000259" key="2">
    <source>
        <dbReference type="PROSITE" id="PS50268"/>
    </source>
</evidence>
<dbReference type="InterPro" id="IPR002126">
    <property type="entry name" value="Cadherin-like_dom"/>
</dbReference>
<gene>
    <name evidence="3" type="ORF">G3I67_10825</name>
</gene>
<evidence type="ECO:0000256" key="1">
    <source>
        <dbReference type="SAM" id="MobiDB-lite"/>
    </source>
</evidence>
<dbReference type="GO" id="GO:0007156">
    <property type="term" value="P:homophilic cell adhesion via plasma membrane adhesion molecules"/>
    <property type="evidence" value="ECO:0007669"/>
    <property type="project" value="InterPro"/>
</dbReference>
<evidence type="ECO:0000313" key="3">
    <source>
        <dbReference type="EMBL" id="NDY83726.1"/>
    </source>
</evidence>
<dbReference type="SUPFAM" id="SSF49313">
    <property type="entry name" value="Cadherin-like"/>
    <property type="match status" value="1"/>
</dbReference>
<dbReference type="SMART" id="SM00112">
    <property type="entry name" value="CA"/>
    <property type="match status" value="1"/>
</dbReference>